<dbReference type="Proteomes" id="UP000540929">
    <property type="component" value="Unassembled WGS sequence"/>
</dbReference>
<dbReference type="PROSITE" id="PS50879">
    <property type="entry name" value="RNASE_H_1"/>
    <property type="match status" value="1"/>
</dbReference>
<reference evidence="4 5" key="1">
    <citation type="submission" date="2020-07" db="EMBL/GenBank/DDBJ databases">
        <title>Exploring microbial biodiversity for novel pathways involved in the catabolism of aromatic compounds derived from lignin.</title>
        <authorList>
            <person name="Elkins J."/>
        </authorList>
    </citation>
    <scope>NUCLEOTIDE SEQUENCE [LARGE SCALE GENOMIC DNA]</scope>
    <source>
        <strain evidence="4 5">H2C3C</strain>
    </source>
</reference>
<dbReference type="AlphaFoldDB" id="A0A7Y9WNP1"/>
<feature type="region of interest" description="Disordered" evidence="2">
    <location>
        <begin position="46"/>
        <end position="74"/>
    </location>
</feature>
<evidence type="ECO:0000313" key="5">
    <source>
        <dbReference type="Proteomes" id="UP000540929"/>
    </source>
</evidence>
<feature type="domain" description="RNase H type-1" evidence="3">
    <location>
        <begin position="79"/>
        <end position="209"/>
    </location>
</feature>
<comment type="subunit">
    <text evidence="1">Monomer.</text>
</comment>
<organism evidence="4 5">
    <name type="scientific">Paraburkholderia bryophila</name>
    <dbReference type="NCBI Taxonomy" id="420952"/>
    <lineage>
        <taxon>Bacteria</taxon>
        <taxon>Pseudomonadati</taxon>
        <taxon>Pseudomonadota</taxon>
        <taxon>Betaproteobacteria</taxon>
        <taxon>Burkholderiales</taxon>
        <taxon>Burkholderiaceae</taxon>
        <taxon>Paraburkholderia</taxon>
    </lineage>
</organism>
<dbReference type="Gene3D" id="3.30.420.10">
    <property type="entry name" value="Ribonuclease H-like superfamily/Ribonuclease H"/>
    <property type="match status" value="1"/>
</dbReference>
<dbReference type="InterPro" id="IPR036397">
    <property type="entry name" value="RNaseH_sf"/>
</dbReference>
<accession>A0A7Y9WNP1</accession>
<evidence type="ECO:0000313" key="4">
    <source>
        <dbReference type="EMBL" id="NYH24237.1"/>
    </source>
</evidence>
<evidence type="ECO:0000259" key="3">
    <source>
        <dbReference type="PROSITE" id="PS50879"/>
    </source>
</evidence>
<dbReference type="CDD" id="cd09278">
    <property type="entry name" value="RNase_HI_prokaryote_like"/>
    <property type="match status" value="1"/>
</dbReference>
<proteinExistence type="predicted"/>
<comment type="caution">
    <text evidence="4">The sequence shown here is derived from an EMBL/GenBank/DDBJ whole genome shotgun (WGS) entry which is preliminary data.</text>
</comment>
<dbReference type="InterPro" id="IPR012337">
    <property type="entry name" value="RNaseH-like_sf"/>
</dbReference>
<keyword evidence="5" id="KW-1185">Reference proteome</keyword>
<evidence type="ECO:0000256" key="2">
    <source>
        <dbReference type="SAM" id="MobiDB-lite"/>
    </source>
</evidence>
<dbReference type="InterPro" id="IPR022892">
    <property type="entry name" value="RNaseHI"/>
</dbReference>
<dbReference type="SUPFAM" id="SSF53098">
    <property type="entry name" value="Ribonuclease H-like"/>
    <property type="match status" value="1"/>
</dbReference>
<dbReference type="GO" id="GO:0004523">
    <property type="term" value="F:RNA-DNA hybrid ribonuclease activity"/>
    <property type="evidence" value="ECO:0007669"/>
    <property type="project" value="InterPro"/>
</dbReference>
<dbReference type="RefSeq" id="WP_179744503.1">
    <property type="nucleotide sequence ID" value="NZ_JACCAS010000001.1"/>
</dbReference>
<dbReference type="EMBL" id="JACCAS010000001">
    <property type="protein sequence ID" value="NYH24237.1"/>
    <property type="molecule type" value="Genomic_DNA"/>
</dbReference>
<gene>
    <name evidence="4" type="ORF">GGD40_003716</name>
</gene>
<name>A0A7Y9WNP1_9BURK</name>
<sequence>MQSTKNGDSPKRTTDIVNAALTWYQMPNGITERALRAAVGALLRERSGEVSPAPKGPSDLFSDEDTAPQATGVMAPPTIAGEFEVYSDGSALRNPGPSGCGWVVLSGKKVVYEGFESIGHGTNQIAEIRAAAHGLNDLPAGSTVDVHTDSLYVVKTMKGEFKKKANLEHWAFIDEAVRRHKQVRFHHVRGHAGHDMNERADVLANKGAAISKKRLAGSGN</sequence>
<dbReference type="Pfam" id="PF00075">
    <property type="entry name" value="RNase_H"/>
    <property type="match status" value="1"/>
</dbReference>
<dbReference type="GO" id="GO:0003676">
    <property type="term" value="F:nucleic acid binding"/>
    <property type="evidence" value="ECO:0007669"/>
    <property type="project" value="InterPro"/>
</dbReference>
<dbReference type="InterPro" id="IPR002156">
    <property type="entry name" value="RNaseH_domain"/>
</dbReference>
<protein>
    <submittedName>
        <fullName evidence="4">Ribonuclease HI</fullName>
    </submittedName>
</protein>
<evidence type="ECO:0000256" key="1">
    <source>
        <dbReference type="ARBA" id="ARBA00011245"/>
    </source>
</evidence>